<protein>
    <recommendedName>
        <fullName evidence="5">Pectinesterase inhibitor domain-containing protein</fullName>
    </recommendedName>
</protein>
<feature type="chain" id="PRO_5043316373" description="Pectinesterase inhibitor domain-containing protein" evidence="4">
    <location>
        <begin position="26"/>
        <end position="150"/>
    </location>
</feature>
<dbReference type="PANTHER" id="PTHR35357:SF8">
    <property type="entry name" value="OS01G0111000 PROTEIN"/>
    <property type="match status" value="1"/>
</dbReference>
<keyword evidence="7" id="KW-1185">Reference proteome</keyword>
<dbReference type="NCBIfam" id="TIGR01614">
    <property type="entry name" value="PME_inhib"/>
    <property type="match status" value="1"/>
</dbReference>
<evidence type="ECO:0000256" key="2">
    <source>
        <dbReference type="ARBA" id="ARBA00023157"/>
    </source>
</evidence>
<dbReference type="InterPro" id="IPR006501">
    <property type="entry name" value="Pectinesterase_inhib_dom"/>
</dbReference>
<organism evidence="6 7">
    <name type="scientific">Rhododendron griersonianum</name>
    <dbReference type="NCBI Taxonomy" id="479676"/>
    <lineage>
        <taxon>Eukaryota</taxon>
        <taxon>Viridiplantae</taxon>
        <taxon>Streptophyta</taxon>
        <taxon>Embryophyta</taxon>
        <taxon>Tracheophyta</taxon>
        <taxon>Spermatophyta</taxon>
        <taxon>Magnoliopsida</taxon>
        <taxon>eudicotyledons</taxon>
        <taxon>Gunneridae</taxon>
        <taxon>Pentapetalae</taxon>
        <taxon>asterids</taxon>
        <taxon>Ericales</taxon>
        <taxon>Ericaceae</taxon>
        <taxon>Ericoideae</taxon>
        <taxon>Rhodoreae</taxon>
        <taxon>Rhododendron</taxon>
    </lineage>
</organism>
<keyword evidence="1 4" id="KW-0732">Signal</keyword>
<comment type="caution">
    <text evidence="6">The sequence shown here is derived from an EMBL/GenBank/DDBJ whole genome shotgun (WGS) entry which is preliminary data.</text>
</comment>
<evidence type="ECO:0000256" key="4">
    <source>
        <dbReference type="SAM" id="SignalP"/>
    </source>
</evidence>
<sequence length="150" mass="16354">MACNISPPIFFLLVSSMLSLSCVMAQDRVNKVCAKTSNPGFCVAVLRSDRRSATADYTGLGHIAINLAVSSIVATFKKIQVLSVTRGLNPILKKPLDSCFADYAKTSDILANARFKALKPRYQSPVTRNNRDTELFAEIIRAIASLLQTS</sequence>
<dbReference type="GO" id="GO:0004857">
    <property type="term" value="F:enzyme inhibitor activity"/>
    <property type="evidence" value="ECO:0007669"/>
    <property type="project" value="InterPro"/>
</dbReference>
<evidence type="ECO:0000256" key="1">
    <source>
        <dbReference type="ARBA" id="ARBA00022729"/>
    </source>
</evidence>
<dbReference type="PANTHER" id="PTHR35357">
    <property type="entry name" value="OS02G0537100 PROTEIN"/>
    <property type="match status" value="1"/>
</dbReference>
<dbReference type="InterPro" id="IPR035513">
    <property type="entry name" value="Invertase/methylesterase_inhib"/>
</dbReference>
<proteinExistence type="inferred from homology"/>
<accession>A0AAV6IDW2</accession>
<evidence type="ECO:0000259" key="5">
    <source>
        <dbReference type="SMART" id="SM00856"/>
    </source>
</evidence>
<reference evidence="6" key="1">
    <citation type="submission" date="2020-08" db="EMBL/GenBank/DDBJ databases">
        <title>Plant Genome Project.</title>
        <authorList>
            <person name="Zhang R.-G."/>
        </authorList>
    </citation>
    <scope>NUCLEOTIDE SEQUENCE</scope>
    <source>
        <strain evidence="6">WSP0</strain>
        <tissue evidence="6">Leaf</tissue>
    </source>
</reference>
<keyword evidence="2" id="KW-1015">Disulfide bond</keyword>
<dbReference type="Gene3D" id="1.20.140.40">
    <property type="entry name" value="Invertase/pectin methylesterase inhibitor family protein"/>
    <property type="match status" value="1"/>
</dbReference>
<dbReference type="Pfam" id="PF04043">
    <property type="entry name" value="PMEI"/>
    <property type="match status" value="1"/>
</dbReference>
<feature type="domain" description="Pectinesterase inhibitor" evidence="5">
    <location>
        <begin position="24"/>
        <end position="143"/>
    </location>
</feature>
<dbReference type="SMART" id="SM00856">
    <property type="entry name" value="PMEI"/>
    <property type="match status" value="1"/>
</dbReference>
<comment type="similarity">
    <text evidence="3">Belongs to the PMEI family.</text>
</comment>
<dbReference type="SUPFAM" id="SSF101148">
    <property type="entry name" value="Plant invertase/pectin methylesterase inhibitor"/>
    <property type="match status" value="1"/>
</dbReference>
<evidence type="ECO:0000313" key="6">
    <source>
        <dbReference type="EMBL" id="KAG5525995.1"/>
    </source>
</evidence>
<gene>
    <name evidence="6" type="ORF">RHGRI_032327</name>
</gene>
<dbReference type="AlphaFoldDB" id="A0AAV6IDW2"/>
<feature type="signal peptide" evidence="4">
    <location>
        <begin position="1"/>
        <end position="25"/>
    </location>
</feature>
<evidence type="ECO:0000256" key="3">
    <source>
        <dbReference type="ARBA" id="ARBA00038471"/>
    </source>
</evidence>
<dbReference type="EMBL" id="JACTNZ010000011">
    <property type="protein sequence ID" value="KAG5525995.1"/>
    <property type="molecule type" value="Genomic_DNA"/>
</dbReference>
<name>A0AAV6IDW2_9ERIC</name>
<evidence type="ECO:0000313" key="7">
    <source>
        <dbReference type="Proteomes" id="UP000823749"/>
    </source>
</evidence>
<dbReference type="Proteomes" id="UP000823749">
    <property type="component" value="Chromosome 11"/>
</dbReference>